<reference evidence="2" key="2">
    <citation type="submission" date="2025-08" db="UniProtKB">
        <authorList>
            <consortium name="Ensembl"/>
        </authorList>
    </citation>
    <scope>IDENTIFICATION</scope>
</reference>
<dbReference type="GO" id="GO:0007186">
    <property type="term" value="P:G protein-coupled receptor signaling pathway"/>
    <property type="evidence" value="ECO:0007669"/>
    <property type="project" value="TreeGrafter"/>
</dbReference>
<keyword evidence="3" id="KW-1185">Reference proteome</keyword>
<dbReference type="GeneTree" id="ENSGT00530000063753"/>
<feature type="region of interest" description="Disordered" evidence="1">
    <location>
        <begin position="367"/>
        <end position="413"/>
    </location>
</feature>
<dbReference type="OrthoDB" id="8781591at2759"/>
<evidence type="ECO:0000313" key="3">
    <source>
        <dbReference type="Proteomes" id="UP000265040"/>
    </source>
</evidence>
<reference evidence="2" key="1">
    <citation type="submission" date="2021-04" db="EMBL/GenBank/DDBJ databases">
        <authorList>
            <consortium name="Wellcome Sanger Institute Data Sharing"/>
        </authorList>
    </citation>
    <scope>NUCLEOTIDE SEQUENCE [LARGE SCALE GENOMIC DNA]</scope>
</reference>
<dbReference type="PANTHER" id="PTHR15593">
    <property type="entry name" value="PHOSPHATIDYLINOSITOL 3-KINASE REGULATORY SUBUNIT"/>
    <property type="match status" value="1"/>
</dbReference>
<dbReference type="Ensembl" id="ENSATET00000005895.3">
    <property type="protein sequence ID" value="ENSATEP00000005796.1"/>
    <property type="gene ID" value="ENSATEG00000004108.3"/>
</dbReference>
<dbReference type="GO" id="GO:0005944">
    <property type="term" value="C:phosphatidylinositol 3-kinase complex, class IB"/>
    <property type="evidence" value="ECO:0007669"/>
    <property type="project" value="InterPro"/>
</dbReference>
<gene>
    <name evidence="2" type="primary">PIK3R6</name>
</gene>
<dbReference type="OMA" id="MPACWDG"/>
<evidence type="ECO:0008006" key="4">
    <source>
        <dbReference type="Google" id="ProtNLM"/>
    </source>
</evidence>
<evidence type="ECO:0000313" key="2">
    <source>
        <dbReference type="Ensembl" id="ENSATEP00000005796.1"/>
    </source>
</evidence>
<sequence length="793" mass="89241">MTNRAPWDKSSSMEPTADCSPTVPEPELYRSVQVVLPRETDNQQPLDNYNKGMLRWTLHKKVQNNPANSLSLVWVLIKELEKAERWDSRRFIIPLLHTLMYAIIQTAYIPEELYKRVYNFCKKLLTFPHPYCTVGLNYTKQIKTERSIPGLIYQRMVTAEQRLKNEHYPFQERVFVLADPEVFSGSLAEVILGDFESSASPSDGLKGPLDHMRNVVQHTIQAALGAEQCHGPKLAQALKDMGQDVESYFQEVLATLEQSMEEGSRGDGGALRSRLLQLYSEIVDGTSSEPTSGGLLCDCPLPNPEMSFHLWTEDLDIWRELAKWVRSSSVPEQYSISPEQEDFELGDSPTDLLPSDMIRLSIMSNDSGIERDLPPSADPSLSSSLETASNSASWEQSKSSEQESGKLSRRGGIKMKPSVMDSMVLMQDTLEDQTSLEGGSGRKGGRRGVTLQRRAGSSATQNPFTKHQRNFTAKIVAMGDDRVLGRLAKAYYFFRKREARRLFLTMKVNLQFYYIPVCRVSTPISSVKATGDPCTLGSYLSMVDPWYNCNINSLGHMIPKLAKMIQASPGRPKEPFVSDVISYYVRTSQQPVYFNIYFVKITFTSLTKEPVEDVFLTHLEMEFPEFRHIPASVREKSRRSSGEICGAVVSMKYKKVTLSGRDAEIGLSVRTSGAQICAIPSSEAEDLNCLTLMFNELPTKAKNNTLESKIRTTSLKIRTLESRSFTVTLDRDCRRTYNAVQSIEISPCLDPGYCVQRTMRSKFRLAEDKDAGLSKYMSKGLPLPINTFAGIIN</sequence>
<proteinExistence type="predicted"/>
<protein>
    <recommendedName>
        <fullName evidence="4">Phosphoinositide-3-kinase regulatory subunit 6</fullName>
    </recommendedName>
</protein>
<dbReference type="Proteomes" id="UP000265040">
    <property type="component" value="Chromosome 1"/>
</dbReference>
<dbReference type="GO" id="GO:0046935">
    <property type="term" value="F:1-phosphatidylinositol-3-kinase regulator activity"/>
    <property type="evidence" value="ECO:0007669"/>
    <property type="project" value="InterPro"/>
</dbReference>
<dbReference type="STRING" id="64144.ENSATEP00000005796"/>
<evidence type="ECO:0000256" key="1">
    <source>
        <dbReference type="SAM" id="MobiDB-lite"/>
    </source>
</evidence>
<dbReference type="Pfam" id="PF10486">
    <property type="entry name" value="PI3K_1B_p101"/>
    <property type="match status" value="3"/>
</dbReference>
<dbReference type="InParanoid" id="A0A3Q1INS8"/>
<feature type="region of interest" description="Disordered" evidence="1">
    <location>
        <begin position="1"/>
        <end position="23"/>
    </location>
</feature>
<dbReference type="PANTHER" id="PTHR15593:SF1">
    <property type="entry name" value="PHOSPHOINOSITIDE 3-KINASE REGULATORY SUBUNIT 6"/>
    <property type="match status" value="1"/>
</dbReference>
<accession>A0A3Q1INS8</accession>
<feature type="region of interest" description="Disordered" evidence="1">
    <location>
        <begin position="330"/>
        <end position="350"/>
    </location>
</feature>
<organism evidence="2 3">
    <name type="scientific">Anabas testudineus</name>
    <name type="common">Climbing perch</name>
    <name type="synonym">Anthias testudineus</name>
    <dbReference type="NCBI Taxonomy" id="64144"/>
    <lineage>
        <taxon>Eukaryota</taxon>
        <taxon>Metazoa</taxon>
        <taxon>Chordata</taxon>
        <taxon>Craniata</taxon>
        <taxon>Vertebrata</taxon>
        <taxon>Euteleostomi</taxon>
        <taxon>Actinopterygii</taxon>
        <taxon>Neopterygii</taxon>
        <taxon>Teleostei</taxon>
        <taxon>Neoteleostei</taxon>
        <taxon>Acanthomorphata</taxon>
        <taxon>Anabantaria</taxon>
        <taxon>Anabantiformes</taxon>
        <taxon>Anabantoidei</taxon>
        <taxon>Anabantidae</taxon>
        <taxon>Anabas</taxon>
    </lineage>
</organism>
<feature type="compositionally biased region" description="Low complexity" evidence="1">
    <location>
        <begin position="374"/>
        <end position="397"/>
    </location>
</feature>
<dbReference type="AlphaFoldDB" id="A0A3Q1INS8"/>
<dbReference type="InterPro" id="IPR019522">
    <property type="entry name" value="PIK3R5/6"/>
</dbReference>
<name>A0A3Q1INS8_ANATE</name>
<feature type="compositionally biased region" description="Polar residues" evidence="1">
    <location>
        <begin position="1"/>
        <end position="14"/>
    </location>
</feature>
<reference evidence="2" key="3">
    <citation type="submission" date="2025-09" db="UniProtKB">
        <authorList>
            <consortium name="Ensembl"/>
        </authorList>
    </citation>
    <scope>IDENTIFICATION</scope>
</reference>